<dbReference type="AlphaFoldDB" id="A0A8S3YZ59"/>
<dbReference type="Proteomes" id="UP000678393">
    <property type="component" value="Unassembled WGS sequence"/>
</dbReference>
<keyword evidence="1" id="KW-0812">Transmembrane</keyword>
<gene>
    <name evidence="2" type="ORF">CUNI_LOCUS6280</name>
</gene>
<feature type="non-terminal residue" evidence="2">
    <location>
        <position position="56"/>
    </location>
</feature>
<evidence type="ECO:0000313" key="3">
    <source>
        <dbReference type="Proteomes" id="UP000678393"/>
    </source>
</evidence>
<reference evidence="2" key="1">
    <citation type="submission" date="2021-04" db="EMBL/GenBank/DDBJ databases">
        <authorList>
            <consortium name="Molecular Ecology Group"/>
        </authorList>
    </citation>
    <scope>NUCLEOTIDE SEQUENCE</scope>
</reference>
<feature type="non-terminal residue" evidence="2">
    <location>
        <position position="1"/>
    </location>
</feature>
<feature type="transmembrane region" description="Helical" evidence="1">
    <location>
        <begin position="12"/>
        <end position="30"/>
    </location>
</feature>
<dbReference type="OrthoDB" id="26203at2759"/>
<sequence>MEWLKQKPLVGFGFVWSAWTMLHNAVTIRLNRMTQTAFLSPLLTFFVDALANILAT</sequence>
<evidence type="ECO:0000313" key="2">
    <source>
        <dbReference type="EMBL" id="CAG5120722.1"/>
    </source>
</evidence>
<evidence type="ECO:0000256" key="1">
    <source>
        <dbReference type="SAM" id="Phobius"/>
    </source>
</evidence>
<dbReference type="EMBL" id="CAJHNH020000956">
    <property type="protein sequence ID" value="CAG5120722.1"/>
    <property type="molecule type" value="Genomic_DNA"/>
</dbReference>
<organism evidence="2 3">
    <name type="scientific">Candidula unifasciata</name>
    <dbReference type="NCBI Taxonomy" id="100452"/>
    <lineage>
        <taxon>Eukaryota</taxon>
        <taxon>Metazoa</taxon>
        <taxon>Spiralia</taxon>
        <taxon>Lophotrochozoa</taxon>
        <taxon>Mollusca</taxon>
        <taxon>Gastropoda</taxon>
        <taxon>Heterobranchia</taxon>
        <taxon>Euthyneura</taxon>
        <taxon>Panpulmonata</taxon>
        <taxon>Eupulmonata</taxon>
        <taxon>Stylommatophora</taxon>
        <taxon>Helicina</taxon>
        <taxon>Helicoidea</taxon>
        <taxon>Geomitridae</taxon>
        <taxon>Candidula</taxon>
    </lineage>
</organism>
<keyword evidence="3" id="KW-1185">Reference proteome</keyword>
<keyword evidence="1" id="KW-0472">Membrane</keyword>
<proteinExistence type="predicted"/>
<comment type="caution">
    <text evidence="2">The sequence shown here is derived from an EMBL/GenBank/DDBJ whole genome shotgun (WGS) entry which is preliminary data.</text>
</comment>
<keyword evidence="1" id="KW-1133">Transmembrane helix</keyword>
<name>A0A8S3YZ59_9EUPU</name>
<feature type="transmembrane region" description="Helical" evidence="1">
    <location>
        <begin position="37"/>
        <end position="55"/>
    </location>
</feature>
<accession>A0A8S3YZ59</accession>
<protein>
    <submittedName>
        <fullName evidence="2">Uncharacterized protein</fullName>
    </submittedName>
</protein>